<evidence type="ECO:0000256" key="1">
    <source>
        <dbReference type="SAM" id="MobiDB-lite"/>
    </source>
</evidence>
<accession>A0ABP7V6T0</accession>
<comment type="caution">
    <text evidence="2">The sequence shown here is derived from an EMBL/GenBank/DDBJ whole genome shotgun (WGS) entry which is preliminary data.</text>
</comment>
<feature type="region of interest" description="Disordered" evidence="1">
    <location>
        <begin position="1"/>
        <end position="31"/>
    </location>
</feature>
<evidence type="ECO:0000313" key="2">
    <source>
        <dbReference type="EMBL" id="GAA4060809.1"/>
    </source>
</evidence>
<keyword evidence="3" id="KW-1185">Reference proteome</keyword>
<organism evidence="2 3">
    <name type="scientific">Streptomyces shaanxiensis</name>
    <dbReference type="NCBI Taxonomy" id="653357"/>
    <lineage>
        <taxon>Bacteria</taxon>
        <taxon>Bacillati</taxon>
        <taxon>Actinomycetota</taxon>
        <taxon>Actinomycetes</taxon>
        <taxon>Kitasatosporales</taxon>
        <taxon>Streptomycetaceae</taxon>
        <taxon>Streptomyces</taxon>
    </lineage>
</organism>
<sequence length="60" mass="6579">MALAPAPAAARPQRTPSVTPPAGTPFIGIRQTPARAARYRTDMQRHPLRSHEEEFCVIAL</sequence>
<name>A0ABP7V6T0_9ACTN</name>
<reference evidence="3" key="1">
    <citation type="journal article" date="2019" name="Int. J. Syst. Evol. Microbiol.">
        <title>The Global Catalogue of Microorganisms (GCM) 10K type strain sequencing project: providing services to taxonomists for standard genome sequencing and annotation.</title>
        <authorList>
            <consortium name="The Broad Institute Genomics Platform"/>
            <consortium name="The Broad Institute Genome Sequencing Center for Infectious Disease"/>
            <person name="Wu L."/>
            <person name="Ma J."/>
        </authorList>
    </citation>
    <scope>NUCLEOTIDE SEQUENCE [LARGE SCALE GENOMIC DNA]</scope>
    <source>
        <strain evidence="3">JCM 16925</strain>
    </source>
</reference>
<dbReference type="Proteomes" id="UP001499984">
    <property type="component" value="Unassembled WGS sequence"/>
</dbReference>
<proteinExistence type="predicted"/>
<gene>
    <name evidence="2" type="ORF">GCM10022233_37680</name>
</gene>
<protein>
    <submittedName>
        <fullName evidence="2">Uncharacterized protein</fullName>
    </submittedName>
</protein>
<feature type="compositionally biased region" description="Low complexity" evidence="1">
    <location>
        <begin position="1"/>
        <end position="12"/>
    </location>
</feature>
<dbReference type="EMBL" id="BAAAZY010000010">
    <property type="protein sequence ID" value="GAA4060809.1"/>
    <property type="molecule type" value="Genomic_DNA"/>
</dbReference>
<evidence type="ECO:0000313" key="3">
    <source>
        <dbReference type="Proteomes" id="UP001499984"/>
    </source>
</evidence>